<accession>A0A1M7CEZ1</accession>
<dbReference type="AlphaFoldDB" id="A0A1M7CEZ1"/>
<evidence type="ECO:0000256" key="2">
    <source>
        <dbReference type="ARBA" id="ARBA00006442"/>
    </source>
</evidence>
<evidence type="ECO:0000256" key="4">
    <source>
        <dbReference type="ARBA" id="ARBA00022827"/>
    </source>
</evidence>
<dbReference type="PRINTS" id="PR00368">
    <property type="entry name" value="FADPNR"/>
</dbReference>
<evidence type="ECO:0000313" key="8">
    <source>
        <dbReference type="EMBL" id="SHL65449.1"/>
    </source>
</evidence>
<sequence length="449" mass="48893">MTHPKHISHRHAPHQRSPHQRSPHPHLVIVGYGMAAHRLIETLRRMPGAPQRITVIGEEPQAAYNRIMLSPWLAGEIDTAGLTLAHAEHSDGPLLIRRCGQTVVAIHRQQQWLECDNGEIIHYDHLVLATGSRPAMPEVPGIDLKGVYGFRDLADAEALATDADQGGQAVVVGGGLLGLEAAEGLRKRGMQVTVLQRSPRLMNRQLDDTAAGMLAEELMGRGIRLHTGAQIAEIIGDEHGKACGVHLQGQQTPLPAQVVVITTGITANVEPGRSAGLACDRALLVNDQLLTSDPHISALGECCQFEQHTYGLVEPIWHQVEVLALRLCGTPGNPYHEASCATRLKISGISLFAFGPTKARPEHEVLTYRDSEQAEYRRLLLTNGRLVGAVLYGDTRMGPWLFELAQQRLSLVSVRHSLLLGQADTEALMAEQSATDNSPDHQKLSREAA</sequence>
<feature type="compositionally biased region" description="Basic residues" evidence="5">
    <location>
        <begin position="1"/>
        <end position="24"/>
    </location>
</feature>
<dbReference type="PANTHER" id="PTHR43429">
    <property type="entry name" value="PYRIDINE NUCLEOTIDE-DISULFIDE OXIDOREDUCTASE DOMAIN-CONTAINING"/>
    <property type="match status" value="1"/>
</dbReference>
<dbReference type="SUPFAM" id="SSF51905">
    <property type="entry name" value="FAD/NAD(P)-binding domain"/>
    <property type="match status" value="2"/>
</dbReference>
<organism evidence="8 9">
    <name type="scientific">Halomonas cupida</name>
    <dbReference type="NCBI Taxonomy" id="44933"/>
    <lineage>
        <taxon>Bacteria</taxon>
        <taxon>Pseudomonadati</taxon>
        <taxon>Pseudomonadota</taxon>
        <taxon>Gammaproteobacteria</taxon>
        <taxon>Oceanospirillales</taxon>
        <taxon>Halomonadaceae</taxon>
        <taxon>Halomonas</taxon>
    </lineage>
</organism>
<dbReference type="InterPro" id="IPR023753">
    <property type="entry name" value="FAD/NAD-binding_dom"/>
</dbReference>
<dbReference type="STRING" id="44933.SAMN05660971_01060"/>
<protein>
    <submittedName>
        <fullName evidence="8">Nitrite reductase (NADH) large subunit</fullName>
    </submittedName>
</protein>
<dbReference type="PRINTS" id="PR00411">
    <property type="entry name" value="PNDRDTASEI"/>
</dbReference>
<dbReference type="InterPro" id="IPR041575">
    <property type="entry name" value="Rubredoxin_C"/>
</dbReference>
<evidence type="ECO:0000313" key="9">
    <source>
        <dbReference type="Proteomes" id="UP000184123"/>
    </source>
</evidence>
<dbReference type="Gene3D" id="3.50.50.60">
    <property type="entry name" value="FAD/NAD(P)-binding domain"/>
    <property type="match status" value="2"/>
</dbReference>
<evidence type="ECO:0000259" key="6">
    <source>
        <dbReference type="Pfam" id="PF07992"/>
    </source>
</evidence>
<dbReference type="Pfam" id="PF07992">
    <property type="entry name" value="Pyr_redox_2"/>
    <property type="match status" value="1"/>
</dbReference>
<feature type="domain" description="NADH-rubredoxin oxidoreductase C-terminal" evidence="7">
    <location>
        <begin position="341"/>
        <end position="406"/>
    </location>
</feature>
<keyword evidence="4" id="KW-0274">FAD</keyword>
<proteinExistence type="inferred from homology"/>
<keyword evidence="3" id="KW-0285">Flavoprotein</keyword>
<evidence type="ECO:0000259" key="7">
    <source>
        <dbReference type="Pfam" id="PF18267"/>
    </source>
</evidence>
<gene>
    <name evidence="8" type="ORF">SAMN05660971_01060</name>
</gene>
<evidence type="ECO:0000256" key="3">
    <source>
        <dbReference type="ARBA" id="ARBA00022630"/>
    </source>
</evidence>
<dbReference type="InterPro" id="IPR036188">
    <property type="entry name" value="FAD/NAD-bd_sf"/>
</dbReference>
<dbReference type="Proteomes" id="UP000184123">
    <property type="component" value="Unassembled WGS sequence"/>
</dbReference>
<name>A0A1M7CEZ1_9GAMM</name>
<comment type="cofactor">
    <cofactor evidence="1">
        <name>FAD</name>
        <dbReference type="ChEBI" id="CHEBI:57692"/>
    </cofactor>
</comment>
<dbReference type="InterPro" id="IPR016156">
    <property type="entry name" value="FAD/NAD-linked_Rdtase_dimer_sf"/>
</dbReference>
<feature type="region of interest" description="Disordered" evidence="5">
    <location>
        <begin position="1"/>
        <end position="25"/>
    </location>
</feature>
<dbReference type="Pfam" id="PF18267">
    <property type="entry name" value="Rubredoxin_C"/>
    <property type="match status" value="1"/>
</dbReference>
<dbReference type="InterPro" id="IPR050260">
    <property type="entry name" value="FAD-bd_OxRdtase"/>
</dbReference>
<feature type="domain" description="FAD/NAD(P)-binding" evidence="6">
    <location>
        <begin position="26"/>
        <end position="307"/>
    </location>
</feature>
<reference evidence="8 9" key="1">
    <citation type="submission" date="2016-11" db="EMBL/GenBank/DDBJ databases">
        <authorList>
            <person name="Jaros S."/>
            <person name="Januszkiewicz K."/>
            <person name="Wedrychowicz H."/>
        </authorList>
    </citation>
    <scope>NUCLEOTIDE SEQUENCE [LARGE SCALE GENOMIC DNA]</scope>
    <source>
        <strain evidence="8 9">DSM 4740</strain>
    </source>
</reference>
<dbReference type="Gene3D" id="3.30.390.30">
    <property type="match status" value="1"/>
</dbReference>
<dbReference type="PANTHER" id="PTHR43429:SF3">
    <property type="entry name" value="NITRITE REDUCTASE [NAD(P)H]"/>
    <property type="match status" value="1"/>
</dbReference>
<dbReference type="RefSeq" id="WP_234986778.1">
    <property type="nucleotide sequence ID" value="NZ_BJXU01000125.1"/>
</dbReference>
<comment type="similarity">
    <text evidence="2">Belongs to the FAD-dependent oxidoreductase family.</text>
</comment>
<evidence type="ECO:0000256" key="5">
    <source>
        <dbReference type="SAM" id="MobiDB-lite"/>
    </source>
</evidence>
<dbReference type="GO" id="GO:0016491">
    <property type="term" value="F:oxidoreductase activity"/>
    <property type="evidence" value="ECO:0007669"/>
    <property type="project" value="InterPro"/>
</dbReference>
<dbReference type="EMBL" id="FRCA01000002">
    <property type="protein sequence ID" value="SHL65449.1"/>
    <property type="molecule type" value="Genomic_DNA"/>
</dbReference>
<evidence type="ECO:0000256" key="1">
    <source>
        <dbReference type="ARBA" id="ARBA00001974"/>
    </source>
</evidence>